<feature type="domain" description="Fe/B12 periplasmic-binding" evidence="2">
    <location>
        <begin position="60"/>
        <end position="318"/>
    </location>
</feature>
<evidence type="ECO:0000313" key="3">
    <source>
        <dbReference type="EMBL" id="GEN05161.1"/>
    </source>
</evidence>
<dbReference type="PANTHER" id="PTHR30535">
    <property type="entry name" value="VITAMIN B12-BINDING PROTEIN"/>
    <property type="match status" value="1"/>
</dbReference>
<dbReference type="EMBL" id="BJXR01000006">
    <property type="protein sequence ID" value="GEN05161.1"/>
    <property type="molecule type" value="Genomic_DNA"/>
</dbReference>
<protein>
    <submittedName>
        <fullName evidence="3">Hemin ABC transporter substrate-binding protein</fullName>
    </submittedName>
</protein>
<comment type="caution">
    <text evidence="3">The sequence shown here is derived from an EMBL/GenBank/DDBJ whole genome shotgun (WGS) entry which is preliminary data.</text>
</comment>
<organism evidence="3 4">
    <name type="scientific">Myxococcus fulvus</name>
    <dbReference type="NCBI Taxonomy" id="33"/>
    <lineage>
        <taxon>Bacteria</taxon>
        <taxon>Pseudomonadati</taxon>
        <taxon>Myxococcota</taxon>
        <taxon>Myxococcia</taxon>
        <taxon>Myxococcales</taxon>
        <taxon>Cystobacterineae</taxon>
        <taxon>Myxococcaceae</taxon>
        <taxon>Myxococcus</taxon>
    </lineage>
</organism>
<name>A0A511STA7_MYXFU</name>
<dbReference type="Pfam" id="PF01497">
    <property type="entry name" value="Peripla_BP_2"/>
    <property type="match status" value="1"/>
</dbReference>
<reference evidence="3 4" key="1">
    <citation type="submission" date="2019-07" db="EMBL/GenBank/DDBJ databases">
        <title>Whole genome shotgun sequence of Myxococcus fulvus NBRC 100333.</title>
        <authorList>
            <person name="Hosoyama A."/>
            <person name="Uohara A."/>
            <person name="Ohji S."/>
            <person name="Ichikawa N."/>
        </authorList>
    </citation>
    <scope>NUCLEOTIDE SEQUENCE [LARGE SCALE GENOMIC DNA]</scope>
    <source>
        <strain evidence="3 4">NBRC 100333</strain>
    </source>
</reference>
<dbReference type="InterPro" id="IPR050902">
    <property type="entry name" value="ABC_Transporter_SBP"/>
</dbReference>
<gene>
    <name evidence="3" type="ORF">MFU01_01980</name>
</gene>
<proteinExistence type="predicted"/>
<evidence type="ECO:0000256" key="1">
    <source>
        <dbReference type="SAM" id="SignalP"/>
    </source>
</evidence>
<accession>A0A511STA7</accession>
<keyword evidence="1" id="KW-0732">Signal</keyword>
<evidence type="ECO:0000259" key="2">
    <source>
        <dbReference type="PROSITE" id="PS50983"/>
    </source>
</evidence>
<dbReference type="PANTHER" id="PTHR30535:SF4">
    <property type="entry name" value="HEMIN-BINDING PERIPLASMIC PROTEIN HMUT"/>
    <property type="match status" value="1"/>
</dbReference>
<dbReference type="InterPro" id="IPR002491">
    <property type="entry name" value="ABC_transptr_periplasmic_BD"/>
</dbReference>
<dbReference type="Gene3D" id="3.40.50.1980">
    <property type="entry name" value="Nitrogenase molybdenum iron protein domain"/>
    <property type="match status" value="2"/>
</dbReference>
<evidence type="ECO:0000313" key="4">
    <source>
        <dbReference type="Proteomes" id="UP000321514"/>
    </source>
</evidence>
<dbReference type="SUPFAM" id="SSF53807">
    <property type="entry name" value="Helical backbone' metal receptor"/>
    <property type="match status" value="1"/>
</dbReference>
<dbReference type="PROSITE" id="PS50983">
    <property type="entry name" value="FE_B12_PBP"/>
    <property type="match status" value="1"/>
</dbReference>
<feature type="signal peptide" evidence="1">
    <location>
        <begin position="1"/>
        <end position="38"/>
    </location>
</feature>
<dbReference type="STRING" id="1334629.MFUL124B02_07380"/>
<dbReference type="Proteomes" id="UP000321514">
    <property type="component" value="Unassembled WGS sequence"/>
</dbReference>
<sequence>MAGAGGGAGRRAARARGGVMKRWSLGLAALLLSQGALAASPPAAAKSAPKGAPAKSAPVKLVTVGPAVTETVFALGMGEAVVGVDDTSLALPVARGRPKVGYQRALASEPLIALGTTALLASEEAGPPGVLEQLRSAGLDVVILSNKPTLDEARNRVRVLARKLGRESQGEALVADLEKQLQDAAARAAKGKQGKPVRVLALYARGANALMVAGKETPTDELIRLAGGVNAVTEYSGHRPLTAEGVIVTAPDIILVPDGTLTALGGEAALRNVPGLSQVKGWKVTTVEDVHFMSLGPNLGKAVQRIQDGMGLPARDAK</sequence>
<dbReference type="AlphaFoldDB" id="A0A511STA7"/>
<feature type="chain" id="PRO_5021928745" evidence="1">
    <location>
        <begin position="39"/>
        <end position="318"/>
    </location>
</feature>